<accession>A0ABQ6JJ10</accession>
<comment type="caution">
    <text evidence="2">The sequence shown here is derived from an EMBL/GenBank/DDBJ whole genome shotgun (WGS) entry which is preliminary data.</text>
</comment>
<evidence type="ECO:0000313" key="2">
    <source>
        <dbReference type="EMBL" id="GMA87757.1"/>
    </source>
</evidence>
<protein>
    <submittedName>
        <fullName evidence="2">Uncharacterized protein</fullName>
    </submittedName>
</protein>
<keyword evidence="3" id="KW-1185">Reference proteome</keyword>
<dbReference type="Proteomes" id="UP001157017">
    <property type="component" value="Unassembled WGS sequence"/>
</dbReference>
<evidence type="ECO:0000256" key="1">
    <source>
        <dbReference type="SAM" id="MobiDB-lite"/>
    </source>
</evidence>
<evidence type="ECO:0000313" key="3">
    <source>
        <dbReference type="Proteomes" id="UP001157017"/>
    </source>
</evidence>
<gene>
    <name evidence="2" type="ORF">GCM10025868_30070</name>
</gene>
<feature type="region of interest" description="Disordered" evidence="1">
    <location>
        <begin position="1"/>
        <end position="23"/>
    </location>
</feature>
<proteinExistence type="predicted"/>
<reference evidence="3" key="1">
    <citation type="journal article" date="2019" name="Int. J. Syst. Evol. Microbiol.">
        <title>The Global Catalogue of Microorganisms (GCM) 10K type strain sequencing project: providing services to taxonomists for standard genome sequencing and annotation.</title>
        <authorList>
            <consortium name="The Broad Institute Genomics Platform"/>
            <consortium name="The Broad Institute Genome Sequencing Center for Infectious Disease"/>
            <person name="Wu L."/>
            <person name="Ma J."/>
        </authorList>
    </citation>
    <scope>NUCLEOTIDE SEQUENCE [LARGE SCALE GENOMIC DNA]</scope>
    <source>
        <strain evidence="3">NBRC 108730</strain>
    </source>
</reference>
<organism evidence="2 3">
    <name type="scientific">Angustibacter aerolatus</name>
    <dbReference type="NCBI Taxonomy" id="1162965"/>
    <lineage>
        <taxon>Bacteria</taxon>
        <taxon>Bacillati</taxon>
        <taxon>Actinomycetota</taxon>
        <taxon>Actinomycetes</taxon>
        <taxon>Kineosporiales</taxon>
        <taxon>Kineosporiaceae</taxon>
    </lineage>
</organism>
<dbReference type="EMBL" id="BSUZ01000001">
    <property type="protein sequence ID" value="GMA87757.1"/>
    <property type="molecule type" value="Genomic_DNA"/>
</dbReference>
<name>A0ABQ6JJ10_9ACTN</name>
<sequence length="67" mass="7183">MWLKVSQIDGVRPPSAAAPRSGRLAVAVPQAKSAGKERTVLVPAAWSATDYLQVTGEAPRLRQSTPW</sequence>